<protein>
    <submittedName>
        <fullName evidence="1">Uncharacterized protein</fullName>
    </submittedName>
</protein>
<comment type="caution">
    <text evidence="1">The sequence shown here is derived from an EMBL/GenBank/DDBJ whole genome shotgun (WGS) entry which is preliminary data.</text>
</comment>
<organism evidence="1 2">
    <name type="scientific">Pistacia atlantica</name>
    <dbReference type="NCBI Taxonomy" id="434234"/>
    <lineage>
        <taxon>Eukaryota</taxon>
        <taxon>Viridiplantae</taxon>
        <taxon>Streptophyta</taxon>
        <taxon>Embryophyta</taxon>
        <taxon>Tracheophyta</taxon>
        <taxon>Spermatophyta</taxon>
        <taxon>Magnoliopsida</taxon>
        <taxon>eudicotyledons</taxon>
        <taxon>Gunneridae</taxon>
        <taxon>Pentapetalae</taxon>
        <taxon>rosids</taxon>
        <taxon>malvids</taxon>
        <taxon>Sapindales</taxon>
        <taxon>Anacardiaceae</taxon>
        <taxon>Pistacia</taxon>
    </lineage>
</organism>
<accession>A0ACC1BU08</accession>
<keyword evidence="2" id="KW-1185">Reference proteome</keyword>
<evidence type="ECO:0000313" key="1">
    <source>
        <dbReference type="EMBL" id="KAJ0102463.1"/>
    </source>
</evidence>
<dbReference type="EMBL" id="CM047899">
    <property type="protein sequence ID" value="KAJ0102463.1"/>
    <property type="molecule type" value="Genomic_DNA"/>
</dbReference>
<proteinExistence type="predicted"/>
<name>A0ACC1BU08_9ROSI</name>
<reference evidence="2" key="1">
    <citation type="journal article" date="2023" name="G3 (Bethesda)">
        <title>Genome assembly and association tests identify interacting loci associated with vigor, precocity, and sex in interspecific pistachio rootstocks.</title>
        <authorList>
            <person name="Palmer W."/>
            <person name="Jacygrad E."/>
            <person name="Sagayaradj S."/>
            <person name="Cavanaugh K."/>
            <person name="Han R."/>
            <person name="Bertier L."/>
            <person name="Beede B."/>
            <person name="Kafkas S."/>
            <person name="Golino D."/>
            <person name="Preece J."/>
            <person name="Michelmore R."/>
        </authorList>
    </citation>
    <scope>NUCLEOTIDE SEQUENCE [LARGE SCALE GENOMIC DNA]</scope>
</reference>
<evidence type="ECO:0000313" key="2">
    <source>
        <dbReference type="Proteomes" id="UP001164250"/>
    </source>
</evidence>
<sequence>MFEDWLSNCSLISLTLFSRESFQKTKPSPEHVIAGWEPKVNA</sequence>
<gene>
    <name evidence="1" type="ORF">Patl1_06249</name>
</gene>
<dbReference type="Proteomes" id="UP001164250">
    <property type="component" value="Chromosome 3"/>
</dbReference>